<reference evidence="4 5" key="1">
    <citation type="submission" date="2023-01" db="EMBL/GenBank/DDBJ databases">
        <title>Pseudomonas SA3-5T sp. nov., isolated from tidal flat sediment.</title>
        <authorList>
            <person name="Kim H.S."/>
            <person name="Kim J.-S."/>
            <person name="Suh M.K."/>
            <person name="Eom M.K."/>
            <person name="Lee J.-S."/>
        </authorList>
    </citation>
    <scope>NUCLEOTIDE SEQUENCE [LARGE SCALE GENOMIC DNA]</scope>
    <source>
        <strain evidence="4 5">SA3-5</strain>
    </source>
</reference>
<name>A0ABT4XE68_9PSED</name>
<evidence type="ECO:0000259" key="3">
    <source>
        <dbReference type="Pfam" id="PF12571"/>
    </source>
</evidence>
<evidence type="ECO:0000259" key="2">
    <source>
        <dbReference type="Pfam" id="PF07484"/>
    </source>
</evidence>
<dbReference type="InterPro" id="IPR022225">
    <property type="entry name" value="Phage_tail_fibre_N"/>
</dbReference>
<proteinExistence type="predicted"/>
<dbReference type="Pfam" id="PF07484">
    <property type="entry name" value="Collar"/>
    <property type="match status" value="1"/>
</dbReference>
<dbReference type="PANTHER" id="PTHR35191:SF1">
    <property type="entry name" value="PROPHAGE SIDE TAIL FIBER PROTEIN HOMOLOG STFQ-RELATED"/>
    <property type="match status" value="1"/>
</dbReference>
<accession>A0ABT4XE68</accession>
<dbReference type="InterPro" id="IPR011083">
    <property type="entry name" value="Phage_tail_collar_dom"/>
</dbReference>
<feature type="region of interest" description="Disordered" evidence="1">
    <location>
        <begin position="174"/>
        <end position="196"/>
    </location>
</feature>
<evidence type="ECO:0000313" key="5">
    <source>
        <dbReference type="Proteomes" id="UP001212042"/>
    </source>
</evidence>
<feature type="region of interest" description="Disordered" evidence="1">
    <location>
        <begin position="495"/>
        <end position="529"/>
    </location>
</feature>
<feature type="domain" description="Phage tail fibre protein N-terminal" evidence="3">
    <location>
        <begin position="4"/>
        <end position="97"/>
    </location>
</feature>
<gene>
    <name evidence="4" type="ORF">PH586_08975</name>
</gene>
<dbReference type="InterPro" id="IPR051934">
    <property type="entry name" value="Phage_Tail_Fiber_Structural"/>
</dbReference>
<dbReference type="Gene3D" id="3.90.1340.10">
    <property type="entry name" value="Phage tail collar domain"/>
    <property type="match status" value="1"/>
</dbReference>
<evidence type="ECO:0000256" key="1">
    <source>
        <dbReference type="SAM" id="MobiDB-lite"/>
    </source>
</evidence>
<protein>
    <submittedName>
        <fullName evidence="4">Tail fiber protein</fullName>
    </submittedName>
</protein>
<keyword evidence="5" id="KW-1185">Reference proteome</keyword>
<dbReference type="RefSeq" id="WP_271347411.1">
    <property type="nucleotide sequence ID" value="NZ_JAQJZJ010000003.1"/>
</dbReference>
<feature type="domain" description="Phage tail collar" evidence="2">
    <location>
        <begin position="435"/>
        <end position="492"/>
    </location>
</feature>
<sequence length="605" mass="60918">MALLITITDAGRAEIINADNTGTGPVVITEIGFGTGQYAPSKAQTALTAEVKRVGSIAGQAVAADTIHVIAKDEGSDAYNVGEFGLYSASGTLVAVYSQVAGAGWIIQKAGASTLLLAVDIILESLDAASLSFGDVTFLNPPATTDTPGVVQLEDSLISPSTSKALTAAQGKKLQDEKAPLASPALTGTPTAPTAAAGANTTQLATTAFVAAVKSLLDAAIVLKAPLASPALTGTPTAPTAAQATNNTQLATTAFVKAAIAALIDSSPGALDTLNELAAALGDDPNFATTMTNALAGKQPLAARLTAFVANNGFGLGESGGAKVRQTDLDAITTAGFHVVGAGAVGLPPGQGSGYLWHQDWDASTTYRRQLYFAVSSTRIFIRVMSLGVWGDWDEIGRLASPALTGTPTAPTAVAGTSTTQLATTEFVQSAVGVGVVAPFARSTAPSGWLKANGATISRSTYAALFAAIGTTFGAGDGSTTFQLPDLRGEFLRGWDDGRGVDPGRQLGSAQKGSIYGIDTGTTASPSPASYGVRSNIETNPTGNAAQARIDVGADEDLDASAYPQVAITGVPSTVTNTDLSAGAVAGVAGVARPRNIALLACIKY</sequence>
<dbReference type="EMBL" id="JAQJZJ010000003">
    <property type="protein sequence ID" value="MDA7086509.1"/>
    <property type="molecule type" value="Genomic_DNA"/>
</dbReference>
<feature type="compositionally biased region" description="Low complexity" evidence="1">
    <location>
        <begin position="180"/>
        <end position="196"/>
    </location>
</feature>
<dbReference type="SUPFAM" id="SSF88874">
    <property type="entry name" value="Receptor-binding domain of short tail fibre protein gp12"/>
    <property type="match status" value="1"/>
</dbReference>
<dbReference type="InterPro" id="IPR037053">
    <property type="entry name" value="Phage_tail_collar_dom_sf"/>
</dbReference>
<dbReference type="CDD" id="cd19958">
    <property type="entry name" value="pyocin_knob"/>
    <property type="match status" value="1"/>
</dbReference>
<organism evidence="4 5">
    <name type="scientific">Pseudomonas aestuarii</name>
    <dbReference type="NCBI Taxonomy" id="3018340"/>
    <lineage>
        <taxon>Bacteria</taxon>
        <taxon>Pseudomonadati</taxon>
        <taxon>Pseudomonadota</taxon>
        <taxon>Gammaproteobacteria</taxon>
        <taxon>Pseudomonadales</taxon>
        <taxon>Pseudomonadaceae</taxon>
        <taxon>Pseudomonas</taxon>
    </lineage>
</organism>
<comment type="caution">
    <text evidence="4">The sequence shown here is derived from an EMBL/GenBank/DDBJ whole genome shotgun (WGS) entry which is preliminary data.</text>
</comment>
<evidence type="ECO:0000313" key="4">
    <source>
        <dbReference type="EMBL" id="MDA7086509.1"/>
    </source>
</evidence>
<dbReference type="Proteomes" id="UP001212042">
    <property type="component" value="Unassembled WGS sequence"/>
</dbReference>
<dbReference type="Pfam" id="PF12571">
    <property type="entry name" value="Phage_tail_fib"/>
    <property type="match status" value="1"/>
</dbReference>
<dbReference type="PANTHER" id="PTHR35191">
    <property type="entry name" value="PROPHAGE SIDE TAIL FIBER PROTEIN HOMOLOG STFQ-RELATED"/>
    <property type="match status" value="1"/>
</dbReference>